<organism evidence="4 5">
    <name type="scientific">Solirubrobacter ginsenosidimutans</name>
    <dbReference type="NCBI Taxonomy" id="490573"/>
    <lineage>
        <taxon>Bacteria</taxon>
        <taxon>Bacillati</taxon>
        <taxon>Actinomycetota</taxon>
        <taxon>Thermoleophilia</taxon>
        <taxon>Solirubrobacterales</taxon>
        <taxon>Solirubrobacteraceae</taxon>
        <taxon>Solirubrobacter</taxon>
    </lineage>
</organism>
<feature type="domain" description="Xaa-Pro dipeptidyl-peptidase C-terminal" evidence="3">
    <location>
        <begin position="344"/>
        <end position="615"/>
    </location>
</feature>
<dbReference type="InterPro" id="IPR000383">
    <property type="entry name" value="Xaa-Pro-like_dom"/>
</dbReference>
<dbReference type="InterPro" id="IPR008979">
    <property type="entry name" value="Galactose-bd-like_sf"/>
</dbReference>
<dbReference type="Pfam" id="PF08530">
    <property type="entry name" value="PepX_C"/>
    <property type="match status" value="1"/>
</dbReference>
<dbReference type="Gene3D" id="2.60.120.260">
    <property type="entry name" value="Galactose-binding domain-like"/>
    <property type="match status" value="1"/>
</dbReference>
<evidence type="ECO:0000256" key="1">
    <source>
        <dbReference type="ARBA" id="ARBA00022801"/>
    </source>
</evidence>
<dbReference type="Gene3D" id="3.40.50.1820">
    <property type="entry name" value="alpha/beta hydrolase"/>
    <property type="match status" value="2"/>
</dbReference>
<protein>
    <recommendedName>
        <fullName evidence="3">Xaa-Pro dipeptidyl-peptidase C-terminal domain-containing protein</fullName>
    </recommendedName>
</protein>
<feature type="region of interest" description="Disordered" evidence="2">
    <location>
        <begin position="484"/>
        <end position="505"/>
    </location>
</feature>
<evidence type="ECO:0000256" key="2">
    <source>
        <dbReference type="SAM" id="MobiDB-lite"/>
    </source>
</evidence>
<evidence type="ECO:0000259" key="3">
    <source>
        <dbReference type="SMART" id="SM00939"/>
    </source>
</evidence>
<reference evidence="4" key="1">
    <citation type="submission" date="2022-10" db="EMBL/GenBank/DDBJ databases">
        <title>The WGS of Solirubrobacter ginsenosidimutans DSM 21036.</title>
        <authorList>
            <person name="Jiang Z."/>
        </authorList>
    </citation>
    <scope>NUCLEOTIDE SEQUENCE</scope>
    <source>
        <strain evidence="4">DSM 21036</strain>
    </source>
</reference>
<dbReference type="SUPFAM" id="SSF49785">
    <property type="entry name" value="Galactose-binding domain-like"/>
    <property type="match status" value="1"/>
</dbReference>
<dbReference type="Pfam" id="PF02129">
    <property type="entry name" value="Peptidase_S15"/>
    <property type="match status" value="1"/>
</dbReference>
<dbReference type="SUPFAM" id="SSF53474">
    <property type="entry name" value="alpha/beta-Hydrolases"/>
    <property type="match status" value="1"/>
</dbReference>
<comment type="caution">
    <text evidence="4">The sequence shown here is derived from an EMBL/GenBank/DDBJ whole genome shotgun (WGS) entry which is preliminary data.</text>
</comment>
<evidence type="ECO:0000313" key="5">
    <source>
        <dbReference type="Proteomes" id="UP001149140"/>
    </source>
</evidence>
<sequence>MLVGAIVLASLATGGAERAQAQGIQVVDGKTAPVFDYDQAIRERVYIPNGQDADMDGVEDRTAIEIMRPKTDAKVPAIVAPSPYYTSAPGQFFGQSIADVDGDGINDRWPLWYDNYFVPRGYAVILAEMDGTANSTGCATNGGPSDVMSIKVVVDWLNGRAPGYKSVTGTADPILANWHSGKSAMIGRSYNGTLPNAVAATGVEGLTTIVPISAISSWYDYSRMGGIIGSTPHYPAWLSNYVTDPDRQAHCLPARDAMSLLDGDADGTMNAFWDARNYRPSANKIKASVFETHCIQDDNVDPDQFSEWWSLLAANNVARKLWICREGHVDPFMIRRTEWMNQLHQWFDYWLYDVPNTIMQQPRVDIEDTKDSWSTHADWPVPGSSNVDVYLQGDTQTTAGTLGERSGGATDTLKWTDLANQSEATALNIAAGTTQNNRRVFLSPPLKTDLHLSGSPKVDLRVSLDKPQSNVAAMIVDYGPSTQITRSGDGQSTPATAPSDCWGSSSTRLGPDGKVMDYDACYQIPTKPTVTITATQGWRLTRGIIDTSNKDSLYTETPVTPGVEFQLKFPIMPVEYTIPAGHRLGVVLMANYNSLQKNGTTGTTITLNAKQSKLSLPVVGGTRALEEAGALADAASTHADAPVGGAVPATLALTLGAPASFGPFTPGVAKDYTATTSANVISSAGDAALTVSDPGHLMNGTFSLPDPLQVLFSKSTWSVPVSNDAVTITFKQHINANDALRTGAYSKTLTFTLSTTTP</sequence>
<dbReference type="GO" id="GO:0008239">
    <property type="term" value="F:dipeptidyl-peptidase activity"/>
    <property type="evidence" value="ECO:0007669"/>
    <property type="project" value="InterPro"/>
</dbReference>
<dbReference type="SMART" id="SM00939">
    <property type="entry name" value="PepX_C"/>
    <property type="match status" value="1"/>
</dbReference>
<accession>A0A9X3S4I1</accession>
<dbReference type="EMBL" id="JAPDOD010000034">
    <property type="protein sequence ID" value="MDA0164477.1"/>
    <property type="molecule type" value="Genomic_DNA"/>
</dbReference>
<dbReference type="Proteomes" id="UP001149140">
    <property type="component" value="Unassembled WGS sequence"/>
</dbReference>
<evidence type="ECO:0000313" key="4">
    <source>
        <dbReference type="EMBL" id="MDA0164477.1"/>
    </source>
</evidence>
<keyword evidence="5" id="KW-1185">Reference proteome</keyword>
<dbReference type="AlphaFoldDB" id="A0A9X3S4I1"/>
<name>A0A9X3S4I1_9ACTN</name>
<keyword evidence="1" id="KW-0378">Hydrolase</keyword>
<dbReference type="InterPro" id="IPR029058">
    <property type="entry name" value="AB_hydrolase_fold"/>
</dbReference>
<proteinExistence type="predicted"/>
<gene>
    <name evidence="4" type="ORF">OM076_29675</name>
</gene>
<dbReference type="RefSeq" id="WP_270043730.1">
    <property type="nucleotide sequence ID" value="NZ_JAPDOD010000034.1"/>
</dbReference>
<dbReference type="InterPro" id="IPR013736">
    <property type="entry name" value="Xaa-Pro_dipept_C"/>
</dbReference>